<sequence length="254" mass="27434">MSVFAQSSFQCRIERGRRGAREAARRGDITIIVDVLSFSSAVASALHVGAEIFPYPPPLNEKAKAYANQLGAELILSRAEAEKTGKHSLSPVTFSADDFGKRFVLCSLNGASCTWIASKVPALLIGCLLNAAAIAKAANHIQKQTGANITVVPCGEHWEDPKEDENDLRPGIEDYLGAGAIIEKLQGSKSVEAQLCMGAFQSAKSNLDEFIRDCGSGRELRERGFAEDVTYSAAVDVLQVVPMLQNDRFVNFVE</sequence>
<name>A0ACC6A1R7_9BACI</name>
<evidence type="ECO:0000313" key="2">
    <source>
        <dbReference type="Proteomes" id="UP001202289"/>
    </source>
</evidence>
<protein>
    <submittedName>
        <fullName evidence="1">2-phosphosulfolactate phosphatase</fullName>
    </submittedName>
</protein>
<gene>
    <name evidence="1" type="ORF">M3215_01365</name>
</gene>
<keyword evidence="2" id="KW-1185">Reference proteome</keyword>
<accession>A0ACC6A1R7</accession>
<proteinExistence type="predicted"/>
<organism evidence="1 2">
    <name type="scientific">Bacillus cytotoxicus</name>
    <dbReference type="NCBI Taxonomy" id="580165"/>
    <lineage>
        <taxon>Bacteria</taxon>
        <taxon>Bacillati</taxon>
        <taxon>Bacillota</taxon>
        <taxon>Bacilli</taxon>
        <taxon>Bacillales</taxon>
        <taxon>Bacillaceae</taxon>
        <taxon>Bacillus</taxon>
        <taxon>Bacillus cereus group</taxon>
    </lineage>
</organism>
<comment type="caution">
    <text evidence="1">The sequence shown here is derived from an EMBL/GenBank/DDBJ whole genome shotgun (WGS) entry which is preliminary data.</text>
</comment>
<dbReference type="Proteomes" id="UP001202289">
    <property type="component" value="Unassembled WGS sequence"/>
</dbReference>
<dbReference type="EMBL" id="JAMBOP010000001">
    <property type="protein sequence ID" value="MCM3734520.1"/>
    <property type="molecule type" value="Genomic_DNA"/>
</dbReference>
<reference evidence="1" key="1">
    <citation type="submission" date="2022-05" db="EMBL/GenBank/DDBJ databases">
        <title>Comparative Genomics of Spacecraft Associated Microbes.</title>
        <authorList>
            <person name="Tran M.T."/>
            <person name="Wright A."/>
            <person name="Seuylemezian A."/>
            <person name="Eisen J."/>
            <person name="Coil D."/>
        </authorList>
    </citation>
    <scope>NUCLEOTIDE SEQUENCE</scope>
    <source>
        <strain evidence="1">FAIRING 10M-2.2</strain>
    </source>
</reference>
<evidence type="ECO:0000313" key="1">
    <source>
        <dbReference type="EMBL" id="MCM3734520.1"/>
    </source>
</evidence>